<feature type="domain" description="Dehydrogenase E1 component" evidence="2">
    <location>
        <begin position="54"/>
        <end position="337"/>
    </location>
</feature>
<evidence type="ECO:0000313" key="3">
    <source>
        <dbReference type="EMBL" id="SDX94724.1"/>
    </source>
</evidence>
<dbReference type="RefSeq" id="WP_089766757.1">
    <property type="nucleotide sequence ID" value="NZ_FNPB01000004.1"/>
</dbReference>
<keyword evidence="4" id="KW-1185">Reference proteome</keyword>
<evidence type="ECO:0000259" key="2">
    <source>
        <dbReference type="Pfam" id="PF00676"/>
    </source>
</evidence>
<dbReference type="EMBL" id="FNPB01000004">
    <property type="protein sequence ID" value="SDX94724.1"/>
    <property type="molecule type" value="Genomic_DNA"/>
</dbReference>
<dbReference type="STRING" id="660517.SAMN04487946_104188"/>
<dbReference type="GO" id="GO:0016624">
    <property type="term" value="F:oxidoreductase activity, acting on the aldehyde or oxo group of donors, disulfide as acceptor"/>
    <property type="evidence" value="ECO:0007669"/>
    <property type="project" value="InterPro"/>
</dbReference>
<dbReference type="OrthoDB" id="25266at2157"/>
<gene>
    <name evidence="3" type="ORF">SAMN04487946_104188</name>
</gene>
<dbReference type="InterPro" id="IPR050771">
    <property type="entry name" value="Alpha-ketoacid_DH_E1_comp"/>
</dbReference>
<name>A0A1H3FX31_9EURY</name>
<dbReference type="Gene3D" id="3.40.50.970">
    <property type="match status" value="1"/>
</dbReference>
<dbReference type="AlphaFoldDB" id="A0A1H3FX31"/>
<dbReference type="GO" id="GO:0044272">
    <property type="term" value="P:sulfur compound biosynthetic process"/>
    <property type="evidence" value="ECO:0007669"/>
    <property type="project" value="UniProtKB-ARBA"/>
</dbReference>
<reference evidence="4" key="1">
    <citation type="submission" date="2016-10" db="EMBL/GenBank/DDBJ databases">
        <authorList>
            <person name="Varghese N."/>
            <person name="Submissions S."/>
        </authorList>
    </citation>
    <scope>NUCLEOTIDE SEQUENCE [LARGE SCALE GENOMIC DNA]</scope>
    <source>
        <strain evidence="4">CGMCC 1.10118</strain>
    </source>
</reference>
<dbReference type="Proteomes" id="UP000199170">
    <property type="component" value="Unassembled WGS sequence"/>
</dbReference>
<dbReference type="GO" id="GO:0009083">
    <property type="term" value="P:branched-chain amino acid catabolic process"/>
    <property type="evidence" value="ECO:0007669"/>
    <property type="project" value="TreeGrafter"/>
</dbReference>
<dbReference type="CDD" id="cd02000">
    <property type="entry name" value="TPP_E1_PDC_ADC_BCADC"/>
    <property type="match status" value="1"/>
</dbReference>
<dbReference type="Pfam" id="PF00676">
    <property type="entry name" value="E1_dh"/>
    <property type="match status" value="1"/>
</dbReference>
<dbReference type="InterPro" id="IPR029061">
    <property type="entry name" value="THDP-binding"/>
</dbReference>
<evidence type="ECO:0000256" key="1">
    <source>
        <dbReference type="ARBA" id="ARBA00023002"/>
    </source>
</evidence>
<dbReference type="PANTHER" id="PTHR43380:SF1">
    <property type="entry name" value="2-OXOISOVALERATE DEHYDROGENASE SUBUNIT ALPHA, MITOCHONDRIAL"/>
    <property type="match status" value="1"/>
</dbReference>
<sequence>MAPNTSEAAVDLDAPWISQEDLPVETYQIIDEDGTYDSADVPDLADEEFLDLYRWMLVEKRYAERMIKLQRRGQMGTVGSSRGHEASIVGSGYALQDGDWLLGMGRETSAMLLRDVSLRDIILFWRGVEDAQRFLTEQNCMIGISVGGYLPMTTGIGWGMNLTDSDSVVTAHFGDGATSTGAFHEAVNFAGVLDAPAIFYCQNNQWAISTPFEKQTNANTIAQRGLGYGVHGIRADGNDVLAVYDAMREARKLARAGHPVLFEALTYRTEGHSTSDDPTEYRERDAVEEWLERDPIERYESFLKSKGLWDEVDKDALVAEVDEEFSAAVEAADEYGPRDVDELFEYVYDDLPPILQEQLDEMERELAELDDLEAYIERRPKG</sequence>
<dbReference type="PANTHER" id="PTHR43380">
    <property type="entry name" value="2-OXOISOVALERATE DEHYDROGENASE SUBUNIT ALPHA, MITOCHONDRIAL"/>
    <property type="match status" value="1"/>
</dbReference>
<dbReference type="SUPFAM" id="SSF52518">
    <property type="entry name" value="Thiamin diphosphate-binding fold (THDP-binding)"/>
    <property type="match status" value="1"/>
</dbReference>
<accession>A0A1H3FX31</accession>
<keyword evidence="1" id="KW-0560">Oxidoreductase</keyword>
<protein>
    <submittedName>
        <fullName evidence="3">Pyruvate dehydrogenase E1 component alpha subunit</fullName>
    </submittedName>
</protein>
<proteinExistence type="predicted"/>
<keyword evidence="3" id="KW-0670">Pyruvate</keyword>
<dbReference type="InterPro" id="IPR001017">
    <property type="entry name" value="DH_E1"/>
</dbReference>
<evidence type="ECO:0000313" key="4">
    <source>
        <dbReference type="Proteomes" id="UP000199170"/>
    </source>
</evidence>
<organism evidence="3 4">
    <name type="scientific">Halobellus clavatus</name>
    <dbReference type="NCBI Taxonomy" id="660517"/>
    <lineage>
        <taxon>Archaea</taxon>
        <taxon>Methanobacteriati</taxon>
        <taxon>Methanobacteriota</taxon>
        <taxon>Stenosarchaea group</taxon>
        <taxon>Halobacteria</taxon>
        <taxon>Halobacteriales</taxon>
        <taxon>Haloferacaceae</taxon>
        <taxon>Halobellus</taxon>
    </lineage>
</organism>